<dbReference type="AlphaFoldDB" id="A0A7J7F5D5"/>
<keyword evidence="3" id="KW-1185">Reference proteome</keyword>
<name>A0A7J7F5D5_DICBM</name>
<sequence>MRKDCWGKKTVNPHAHLPETPVTQDADEEGGKQRSPTPRAEPAPGPPPRREGSDERAPRSLEPRVRKEAWRGSCKRTRPGGAPTAFAQAAKHPGTASTKFALPAGRRLRAENRTLGVTCWRATPSSTCACVCRAAQAM</sequence>
<evidence type="ECO:0000256" key="1">
    <source>
        <dbReference type="SAM" id="MobiDB-lite"/>
    </source>
</evidence>
<comment type="caution">
    <text evidence="2">The sequence shown here is derived from an EMBL/GenBank/DDBJ whole genome shotgun (WGS) entry which is preliminary data.</text>
</comment>
<evidence type="ECO:0000313" key="3">
    <source>
        <dbReference type="Proteomes" id="UP000551758"/>
    </source>
</evidence>
<proteinExistence type="predicted"/>
<gene>
    <name evidence="2" type="ORF">HPG69_012256</name>
</gene>
<organism evidence="2 3">
    <name type="scientific">Diceros bicornis minor</name>
    <name type="common">South-central black rhinoceros</name>
    <dbReference type="NCBI Taxonomy" id="77932"/>
    <lineage>
        <taxon>Eukaryota</taxon>
        <taxon>Metazoa</taxon>
        <taxon>Chordata</taxon>
        <taxon>Craniata</taxon>
        <taxon>Vertebrata</taxon>
        <taxon>Euteleostomi</taxon>
        <taxon>Mammalia</taxon>
        <taxon>Eutheria</taxon>
        <taxon>Laurasiatheria</taxon>
        <taxon>Perissodactyla</taxon>
        <taxon>Rhinocerotidae</taxon>
        <taxon>Diceros</taxon>
    </lineage>
</organism>
<dbReference type="EMBL" id="JACDTQ010001359">
    <property type="protein sequence ID" value="KAF5923167.1"/>
    <property type="molecule type" value="Genomic_DNA"/>
</dbReference>
<evidence type="ECO:0000313" key="2">
    <source>
        <dbReference type="EMBL" id="KAF5923167.1"/>
    </source>
</evidence>
<feature type="compositionally biased region" description="Basic and acidic residues" evidence="1">
    <location>
        <begin position="48"/>
        <end position="70"/>
    </location>
</feature>
<accession>A0A7J7F5D5</accession>
<reference evidence="2 3" key="1">
    <citation type="journal article" date="2020" name="Mol. Biol. Evol.">
        <title>Interspecific Gene Flow and the Evolution of Specialization in Black and White Rhinoceros.</title>
        <authorList>
            <person name="Moodley Y."/>
            <person name="Westbury M.V."/>
            <person name="Russo I.M."/>
            <person name="Gopalakrishnan S."/>
            <person name="Rakotoarivelo A."/>
            <person name="Olsen R.A."/>
            <person name="Prost S."/>
            <person name="Tunstall T."/>
            <person name="Ryder O.A."/>
            <person name="Dalen L."/>
            <person name="Bruford M.W."/>
        </authorList>
    </citation>
    <scope>NUCLEOTIDE SEQUENCE [LARGE SCALE GENOMIC DNA]</scope>
    <source>
        <strain evidence="2">SBR-YM</strain>
        <tissue evidence="2">Skin</tissue>
    </source>
</reference>
<protein>
    <submittedName>
        <fullName evidence="2">Uncharacterized protein</fullName>
    </submittedName>
</protein>
<dbReference type="Proteomes" id="UP000551758">
    <property type="component" value="Unassembled WGS sequence"/>
</dbReference>
<feature type="region of interest" description="Disordered" evidence="1">
    <location>
        <begin position="1"/>
        <end position="96"/>
    </location>
</feature>